<reference evidence="3 4" key="1">
    <citation type="journal article" date="2021" name="Sci. Rep.">
        <title>The genome of the diatom Chaetoceros tenuissimus carries an ancient integrated fragment of an extant virus.</title>
        <authorList>
            <person name="Hongo Y."/>
            <person name="Kimura K."/>
            <person name="Takaki Y."/>
            <person name="Yoshida Y."/>
            <person name="Baba S."/>
            <person name="Kobayashi G."/>
            <person name="Nagasaki K."/>
            <person name="Hano T."/>
            <person name="Tomaru Y."/>
        </authorList>
    </citation>
    <scope>NUCLEOTIDE SEQUENCE [LARGE SCALE GENOMIC DNA]</scope>
    <source>
        <strain evidence="3 4">NIES-3715</strain>
    </source>
</reference>
<evidence type="ECO:0000313" key="3">
    <source>
        <dbReference type="EMBL" id="GFH54728.1"/>
    </source>
</evidence>
<evidence type="ECO:0000256" key="2">
    <source>
        <dbReference type="SAM" id="SignalP"/>
    </source>
</evidence>
<keyword evidence="2" id="KW-0732">Signal</keyword>
<feature type="region of interest" description="Disordered" evidence="1">
    <location>
        <begin position="701"/>
        <end position="740"/>
    </location>
</feature>
<accession>A0AAD3CYV6</accession>
<feature type="compositionally biased region" description="Acidic residues" evidence="1">
    <location>
        <begin position="200"/>
        <end position="220"/>
    </location>
</feature>
<feature type="compositionally biased region" description="Acidic residues" evidence="1">
    <location>
        <begin position="316"/>
        <end position="327"/>
    </location>
</feature>
<feature type="region of interest" description="Disordered" evidence="1">
    <location>
        <begin position="114"/>
        <end position="250"/>
    </location>
</feature>
<sequence>MLSLTILSILTISSNATIHPSTIQSKGFRTIQQGFTQNELQKLEHIVGQDEKLQKLSLMLLSFRGGAEFSSGNNTLKDDQDDSNSNLWGSISSAFQMNIDAKDELLTEVVDDLGSADEESQDDETDEEESSLSSDEDEPIEEEEITITNELSDGNEEDSDIHIHEDEDTTEEVEDLDEEQSEEETMNNVNPTVEVVHEDQDIDEFDEEDEYDVEEVEDNIEVTNTSDSENEESDSKEEDNLDNAIKDNTQMEDIEIMNEADEYISTDTEADEETGHVSVFEDVGSSTSDSEVLPADTTYQMPTESLEEIVKKEWDMIPETEVEDEGKENELRKGSKRENQKNAKKKSKKKNEQRHEKEQKDLKTKSSDEKKKKKTSQPIISQRRNEESPKQTMKEPSQVMKEAIMKSTPSQNTQQRSQESPFISSGLWETIDKYSSFGLSVTHEELRLSRRLRTLRKTAAHYTGLHGFISGKGKSEVSKTIASSEGQDLNDQEVSDIRKRIAAIEAARRRIASVTASTSASKPNVKLSDIPRWRRPFARKARRLAQANAEADEGDVINPTPRDFTNIEEEQSFFTDIPDPSVPPMKPVISEEDREKVKEIDRLIQEGQRRILELQIQKDELQKSPNPLYNYTAPIEDSESSDDEDFGDGVDKAFTGSRVFNFPSEKLVSEYIEELYSMRRLQKMNHTELWKRKVSFSDEEDEIGDDLLTPSGDARKLYENKERRNGNTRRNGNGAGGGSWLLRQSLGTGSKLGEKIGEAIETAAYRGVCSAVMSVLARSIAALHGVNVMKHSDIRLFVESATDLPPVSKAMFEGDDYAKEAIGKAIRKGSKKKRKRKRAYQFGSNSGDDSFVQRDAVVETLISHCQISAPLLKLFPQAWQRALLGNIITLIAAVVSDFAEGVQFQILGHQLSFSFKPITEADMIQHIGVGGFRFNHRRAKPEEFEAAVRATAEDISQGLGFLDRWHQRALGGDLLRAQIGNLIARVVLTLVDEVLHSARMDLWSSQVGGPRVVAGLEYRSDNIDDAIDN</sequence>
<dbReference type="Proteomes" id="UP001054902">
    <property type="component" value="Unassembled WGS sequence"/>
</dbReference>
<feature type="compositionally biased region" description="Basic and acidic residues" evidence="1">
    <location>
        <begin position="353"/>
        <end position="370"/>
    </location>
</feature>
<proteinExistence type="predicted"/>
<evidence type="ECO:0000313" key="4">
    <source>
        <dbReference type="Proteomes" id="UP001054902"/>
    </source>
</evidence>
<dbReference type="EMBL" id="BLLK01000047">
    <property type="protein sequence ID" value="GFH54728.1"/>
    <property type="molecule type" value="Genomic_DNA"/>
</dbReference>
<keyword evidence="4" id="KW-1185">Reference proteome</keyword>
<comment type="caution">
    <text evidence="3">The sequence shown here is derived from an EMBL/GenBank/DDBJ whole genome shotgun (WGS) entry which is preliminary data.</text>
</comment>
<feature type="chain" id="PRO_5042053447" evidence="2">
    <location>
        <begin position="17"/>
        <end position="1029"/>
    </location>
</feature>
<name>A0AAD3CYV6_9STRA</name>
<dbReference type="AlphaFoldDB" id="A0AAD3CYV6"/>
<feature type="compositionally biased region" description="Basic and acidic residues" evidence="1">
    <location>
        <begin position="328"/>
        <end position="341"/>
    </location>
</feature>
<feature type="signal peptide" evidence="2">
    <location>
        <begin position="1"/>
        <end position="16"/>
    </location>
</feature>
<feature type="compositionally biased region" description="Acidic residues" evidence="1">
    <location>
        <begin position="114"/>
        <end position="145"/>
    </location>
</feature>
<gene>
    <name evidence="3" type="ORF">CTEN210_11204</name>
</gene>
<feature type="compositionally biased region" description="Basic and acidic residues" evidence="1">
    <location>
        <begin position="383"/>
        <end position="393"/>
    </location>
</feature>
<feature type="compositionally biased region" description="Acidic residues" evidence="1">
    <location>
        <begin position="166"/>
        <end position="185"/>
    </location>
</feature>
<organism evidence="3 4">
    <name type="scientific">Chaetoceros tenuissimus</name>
    <dbReference type="NCBI Taxonomy" id="426638"/>
    <lineage>
        <taxon>Eukaryota</taxon>
        <taxon>Sar</taxon>
        <taxon>Stramenopiles</taxon>
        <taxon>Ochrophyta</taxon>
        <taxon>Bacillariophyta</taxon>
        <taxon>Coscinodiscophyceae</taxon>
        <taxon>Chaetocerotophycidae</taxon>
        <taxon>Chaetocerotales</taxon>
        <taxon>Chaetocerotaceae</taxon>
        <taxon>Chaetoceros</taxon>
    </lineage>
</organism>
<protein>
    <submittedName>
        <fullName evidence="3">Uncharacterized protein</fullName>
    </submittedName>
</protein>
<feature type="region of interest" description="Disordered" evidence="1">
    <location>
        <begin position="268"/>
        <end position="398"/>
    </location>
</feature>
<feature type="compositionally biased region" description="Acidic residues" evidence="1">
    <location>
        <begin position="228"/>
        <end position="241"/>
    </location>
</feature>
<feature type="compositionally biased region" description="Basic and acidic residues" evidence="1">
    <location>
        <begin position="713"/>
        <end position="725"/>
    </location>
</feature>
<feature type="compositionally biased region" description="Basic residues" evidence="1">
    <location>
        <begin position="342"/>
        <end position="352"/>
    </location>
</feature>
<evidence type="ECO:0000256" key="1">
    <source>
        <dbReference type="SAM" id="MobiDB-lite"/>
    </source>
</evidence>